<name>A0A1F6CB13_HANXR</name>
<feature type="domain" description="Gfo/Idh/MocA-like oxidoreductase N-terminal" evidence="1">
    <location>
        <begin position="2"/>
        <end position="119"/>
    </location>
</feature>
<comment type="caution">
    <text evidence="2">The sequence shown here is derived from an EMBL/GenBank/DDBJ whole genome shotgun (WGS) entry which is preliminary data.</text>
</comment>
<organism evidence="2 3">
    <name type="scientific">Handelsmanbacteria sp. (strain RIFCSPLOWO2_12_FULL_64_10)</name>
    <dbReference type="NCBI Taxonomy" id="1817868"/>
    <lineage>
        <taxon>Bacteria</taxon>
        <taxon>Candidatus Handelsmaniibacteriota</taxon>
    </lineage>
</organism>
<proteinExistence type="predicted"/>
<accession>A0A1F6CB13</accession>
<dbReference type="Pfam" id="PF01408">
    <property type="entry name" value="GFO_IDH_MocA"/>
    <property type="match status" value="1"/>
</dbReference>
<dbReference type="InterPro" id="IPR000683">
    <property type="entry name" value="Gfo/Idh/MocA-like_OxRdtase_N"/>
</dbReference>
<dbReference type="GO" id="GO:0000166">
    <property type="term" value="F:nucleotide binding"/>
    <property type="evidence" value="ECO:0007669"/>
    <property type="project" value="InterPro"/>
</dbReference>
<dbReference type="SUPFAM" id="SSF51735">
    <property type="entry name" value="NAD(P)-binding Rossmann-fold domains"/>
    <property type="match status" value="1"/>
</dbReference>
<dbReference type="AlphaFoldDB" id="A0A1F6CB13"/>
<evidence type="ECO:0000313" key="3">
    <source>
        <dbReference type="Proteomes" id="UP000178606"/>
    </source>
</evidence>
<sequence length="287" mass="31639">MIRIGIVGAENSHTVAISKTINVQKLVPGFRVVSVWGETSKFAREAAEAGQIPAIVKRPEDLIGAVDAALVDHRHPKYHLPAVRPLLEARIPLFVDKPFCYRVREGKEFLARARKLRVPVCSFSALPKQASFVALQKEVKALGRIISVISTGPCDIRSKYGGVFFYGIHQVDMVVRLLNHDVTHAVVNLGQKNHTATLFSASGTISTMNLISAGRADFHVSVIGEKGRIDRTITRDANAYLSGIKSFCRMFRTGRTDETETSMLTPVAVLEALEKSIPRKKRVKVTI</sequence>
<dbReference type="Gene3D" id="3.40.50.720">
    <property type="entry name" value="NAD(P)-binding Rossmann-like Domain"/>
    <property type="match status" value="1"/>
</dbReference>
<dbReference type="PANTHER" id="PTHR43708">
    <property type="entry name" value="CONSERVED EXPRESSED OXIDOREDUCTASE (EUROFUNG)"/>
    <property type="match status" value="1"/>
</dbReference>
<protein>
    <recommendedName>
        <fullName evidence="1">Gfo/Idh/MocA-like oxidoreductase N-terminal domain-containing protein</fullName>
    </recommendedName>
</protein>
<reference evidence="2 3" key="1">
    <citation type="journal article" date="2016" name="Nat. Commun.">
        <title>Thousands of microbial genomes shed light on interconnected biogeochemical processes in an aquifer system.</title>
        <authorList>
            <person name="Anantharaman K."/>
            <person name="Brown C.T."/>
            <person name="Hug L.A."/>
            <person name="Sharon I."/>
            <person name="Castelle C.J."/>
            <person name="Probst A.J."/>
            <person name="Thomas B.C."/>
            <person name="Singh A."/>
            <person name="Wilkins M.J."/>
            <person name="Karaoz U."/>
            <person name="Brodie E.L."/>
            <person name="Williams K.H."/>
            <person name="Hubbard S.S."/>
            <person name="Banfield J.F."/>
        </authorList>
    </citation>
    <scope>NUCLEOTIDE SEQUENCE [LARGE SCALE GENOMIC DNA]</scope>
    <source>
        <strain evidence="3">RIFCSPLOWO2_12_FULL_64_10</strain>
    </source>
</reference>
<gene>
    <name evidence="2" type="ORF">A3F84_26925</name>
</gene>
<dbReference type="InterPro" id="IPR036291">
    <property type="entry name" value="NAD(P)-bd_dom_sf"/>
</dbReference>
<dbReference type="InterPro" id="IPR051317">
    <property type="entry name" value="Gfo/Idh/MocA_oxidoreduct"/>
</dbReference>
<evidence type="ECO:0000259" key="1">
    <source>
        <dbReference type="Pfam" id="PF01408"/>
    </source>
</evidence>
<dbReference type="Proteomes" id="UP000178606">
    <property type="component" value="Unassembled WGS sequence"/>
</dbReference>
<dbReference type="EMBL" id="MFKF01000341">
    <property type="protein sequence ID" value="OGG46127.1"/>
    <property type="molecule type" value="Genomic_DNA"/>
</dbReference>
<dbReference type="Gene3D" id="3.30.360.10">
    <property type="entry name" value="Dihydrodipicolinate Reductase, domain 2"/>
    <property type="match status" value="1"/>
</dbReference>
<evidence type="ECO:0000313" key="2">
    <source>
        <dbReference type="EMBL" id="OGG46127.1"/>
    </source>
</evidence>
<dbReference type="PANTHER" id="PTHR43708:SF1">
    <property type="entry name" value="GALACTOSE_LACTOSE METABOLISM REGULATORY PROTEIN GAL80"/>
    <property type="match status" value="1"/>
</dbReference>